<keyword evidence="3" id="KW-0489">Methyltransferase</keyword>
<dbReference type="Pfam" id="PF08241">
    <property type="entry name" value="Methyltransf_11"/>
    <property type="match status" value="1"/>
</dbReference>
<sequence>MDVFKKRAGDYDAWYEKYPDLYQSELRAVSKIGCIGGVEIGVGTGRFAAPLGLRAGVDPVREMLRLAPRELDLVEGVGELLPIRAGAYPCALIVVTLCFVNSPEAVLREAARIAPRVVACIVPRESPWGRLYLQMGARGHPFYSKAKFYTVAEVVKMAQGLAPARVVATLFNPPPGGGVEEPVEATVEEAEGAGFACIEFKRRGI</sequence>
<dbReference type="InterPro" id="IPR029063">
    <property type="entry name" value="SAM-dependent_MTases_sf"/>
</dbReference>
<dbReference type="AlphaFoldDB" id="A0A371R3K3"/>
<dbReference type="EMBL" id="NMUE01000002">
    <property type="protein sequence ID" value="RFA98355.1"/>
    <property type="molecule type" value="Genomic_DNA"/>
</dbReference>
<evidence type="ECO:0000313" key="5">
    <source>
        <dbReference type="Proteomes" id="UP000257123"/>
    </source>
</evidence>
<gene>
    <name evidence="3" type="ORF">CGL51_01065</name>
    <name evidence="2" type="ORF">CGL52_11780</name>
</gene>
<dbReference type="SUPFAM" id="SSF53335">
    <property type="entry name" value="S-adenosyl-L-methionine-dependent methyltransferases"/>
    <property type="match status" value="1"/>
</dbReference>
<keyword evidence="3" id="KW-0808">Transferase</keyword>
<protein>
    <submittedName>
        <fullName evidence="3">Methyltransferase type 11</fullName>
    </submittedName>
</protein>
<dbReference type="GO" id="GO:0008757">
    <property type="term" value="F:S-adenosylmethionine-dependent methyltransferase activity"/>
    <property type="evidence" value="ECO:0007669"/>
    <property type="project" value="InterPro"/>
</dbReference>
<evidence type="ECO:0000313" key="4">
    <source>
        <dbReference type="Proteomes" id="UP000256877"/>
    </source>
</evidence>
<evidence type="ECO:0000313" key="3">
    <source>
        <dbReference type="EMBL" id="RFA98355.1"/>
    </source>
</evidence>
<evidence type="ECO:0000313" key="2">
    <source>
        <dbReference type="EMBL" id="RFA96054.1"/>
    </source>
</evidence>
<dbReference type="OrthoDB" id="1018at2157"/>
<proteinExistence type="predicted"/>
<dbReference type="RefSeq" id="WP_116420419.1">
    <property type="nucleotide sequence ID" value="NZ_NMUE01000002.1"/>
</dbReference>
<comment type="caution">
    <text evidence="3">The sequence shown here is derived from an EMBL/GenBank/DDBJ whole genome shotgun (WGS) entry which is preliminary data.</text>
</comment>
<evidence type="ECO:0000259" key="1">
    <source>
        <dbReference type="Pfam" id="PF08241"/>
    </source>
</evidence>
<name>A0A371R3K3_9CREN</name>
<dbReference type="Proteomes" id="UP000257123">
    <property type="component" value="Unassembled WGS sequence"/>
</dbReference>
<dbReference type="InterPro" id="IPR013216">
    <property type="entry name" value="Methyltransf_11"/>
</dbReference>
<feature type="domain" description="Methyltransferase type 11" evidence="1">
    <location>
        <begin position="38"/>
        <end position="113"/>
    </location>
</feature>
<dbReference type="EMBL" id="NMUF01000045">
    <property type="protein sequence ID" value="RFA96054.1"/>
    <property type="molecule type" value="Genomic_DNA"/>
</dbReference>
<accession>A0A371R3K3</accession>
<dbReference type="Proteomes" id="UP000256877">
    <property type="component" value="Unassembled WGS sequence"/>
</dbReference>
<reference evidence="4 5" key="1">
    <citation type="submission" date="2017-07" db="EMBL/GenBank/DDBJ databases">
        <title>Draft genome sequence of aerobic hyperthermophilic archaea, Pyrobaculum aerophilum YKB31 and YKB32.</title>
        <authorList>
            <person name="Mochizuki T."/>
            <person name="Berliner A.J."/>
            <person name="Yoshida-Takashima Y."/>
            <person name="Takaki Y."/>
            <person name="Nunoura T."/>
            <person name="Takai K."/>
        </authorList>
    </citation>
    <scope>NUCLEOTIDE SEQUENCE [LARGE SCALE GENOMIC DNA]</scope>
    <source>
        <strain evidence="3 5">YKB31</strain>
        <strain evidence="2 4">YKB32</strain>
    </source>
</reference>
<organism evidence="3 5">
    <name type="scientific">Pyrobaculum aerophilum</name>
    <dbReference type="NCBI Taxonomy" id="13773"/>
    <lineage>
        <taxon>Archaea</taxon>
        <taxon>Thermoproteota</taxon>
        <taxon>Thermoprotei</taxon>
        <taxon>Thermoproteales</taxon>
        <taxon>Thermoproteaceae</taxon>
        <taxon>Pyrobaculum</taxon>
    </lineage>
</organism>
<dbReference type="GO" id="GO:0032259">
    <property type="term" value="P:methylation"/>
    <property type="evidence" value="ECO:0007669"/>
    <property type="project" value="UniProtKB-KW"/>
</dbReference>
<dbReference type="Gene3D" id="3.40.50.150">
    <property type="entry name" value="Vaccinia Virus protein VP39"/>
    <property type="match status" value="1"/>
</dbReference>